<dbReference type="PANTHER" id="PTHR46354:SF1">
    <property type="entry name" value="PROTEIN RESPONSE TO ABA AND SALT 1-RELATED"/>
    <property type="match status" value="1"/>
</dbReference>
<dbReference type="InterPro" id="IPR051886">
    <property type="entry name" value="Seed_Dev/Stress_Resp_Reg"/>
</dbReference>
<dbReference type="PROSITE" id="PS51806">
    <property type="entry name" value="DOG1"/>
    <property type="match status" value="1"/>
</dbReference>
<dbReference type="KEGG" id="cmos:111462763"/>
<protein>
    <submittedName>
        <fullName evidence="3">Protein DOG1-like 4</fullName>
    </submittedName>
</protein>
<keyword evidence="2" id="KW-1185">Reference proteome</keyword>
<dbReference type="AlphaFoldDB" id="A0A6J1HCM0"/>
<name>A0A6J1HCM0_CUCMO</name>
<dbReference type="Pfam" id="PF14144">
    <property type="entry name" value="DOG1"/>
    <property type="match status" value="1"/>
</dbReference>
<accession>A0A6J1HCM0</accession>
<sequence length="226" mass="25621">MAHPQPVLPNFHNFHESWLSTQQSFLQQLLDSAALQSNDKEDAQLRLIAQVLAHYQQYYDELSKAAAEDIFQVLSAPWLTSFERTFLWISGFKPSLLIRLLFAAVNDLTPAQSARLNEVRAEVKWKERELTDAMASLQETIAAPPMLELARRVGAGRLVDGEICEMESAIEELKMGMLRVADRADLLRGSTVMTVVEILNSDQMVRVLAAVVGFQLRIRRWGLQRD</sequence>
<gene>
    <name evidence="3" type="primary">LOC111462763</name>
</gene>
<evidence type="ECO:0000313" key="3">
    <source>
        <dbReference type="RefSeq" id="XP_022962261.1"/>
    </source>
</evidence>
<dbReference type="GO" id="GO:0043565">
    <property type="term" value="F:sequence-specific DNA binding"/>
    <property type="evidence" value="ECO:0007669"/>
    <property type="project" value="InterPro"/>
</dbReference>
<dbReference type="InterPro" id="IPR025422">
    <property type="entry name" value="TGA_domain"/>
</dbReference>
<evidence type="ECO:0000259" key="1">
    <source>
        <dbReference type="PROSITE" id="PS51806"/>
    </source>
</evidence>
<dbReference type="Proteomes" id="UP000504609">
    <property type="component" value="Unplaced"/>
</dbReference>
<dbReference type="PANTHER" id="PTHR46354">
    <property type="entry name" value="DOG1 DOMAIN-CONTAINING PROTEIN"/>
    <property type="match status" value="1"/>
</dbReference>
<proteinExistence type="predicted"/>
<organism evidence="2 3">
    <name type="scientific">Cucurbita moschata</name>
    <name type="common">Winter crookneck squash</name>
    <name type="synonym">Cucurbita pepo var. moschata</name>
    <dbReference type="NCBI Taxonomy" id="3662"/>
    <lineage>
        <taxon>Eukaryota</taxon>
        <taxon>Viridiplantae</taxon>
        <taxon>Streptophyta</taxon>
        <taxon>Embryophyta</taxon>
        <taxon>Tracheophyta</taxon>
        <taxon>Spermatophyta</taxon>
        <taxon>Magnoliopsida</taxon>
        <taxon>eudicotyledons</taxon>
        <taxon>Gunneridae</taxon>
        <taxon>Pentapetalae</taxon>
        <taxon>rosids</taxon>
        <taxon>fabids</taxon>
        <taxon>Cucurbitales</taxon>
        <taxon>Cucurbitaceae</taxon>
        <taxon>Cucurbiteae</taxon>
        <taxon>Cucurbita</taxon>
    </lineage>
</organism>
<evidence type="ECO:0000313" key="2">
    <source>
        <dbReference type="Proteomes" id="UP000504609"/>
    </source>
</evidence>
<dbReference type="RefSeq" id="XP_022962261.1">
    <property type="nucleotide sequence ID" value="XM_023106493.1"/>
</dbReference>
<feature type="domain" description="DOG1" evidence="1">
    <location>
        <begin position="8"/>
        <end position="226"/>
    </location>
</feature>
<reference evidence="3" key="1">
    <citation type="submission" date="2025-08" db="UniProtKB">
        <authorList>
            <consortium name="RefSeq"/>
        </authorList>
    </citation>
    <scope>IDENTIFICATION</scope>
    <source>
        <tissue evidence="3">Young leaves</tissue>
    </source>
</reference>
<dbReference type="GeneID" id="111462763"/>
<dbReference type="GO" id="GO:0006351">
    <property type="term" value="P:DNA-templated transcription"/>
    <property type="evidence" value="ECO:0007669"/>
    <property type="project" value="InterPro"/>
</dbReference>